<dbReference type="SUPFAM" id="SSF56436">
    <property type="entry name" value="C-type lectin-like"/>
    <property type="match status" value="1"/>
</dbReference>
<evidence type="ECO:0000313" key="3">
    <source>
        <dbReference type="EMBL" id="MFB5945879.1"/>
    </source>
</evidence>
<dbReference type="InterPro" id="IPR042095">
    <property type="entry name" value="SUMF_sf"/>
</dbReference>
<dbReference type="Pfam" id="PF03781">
    <property type="entry name" value="FGE-sulfatase"/>
    <property type="match status" value="1"/>
</dbReference>
<comment type="caution">
    <text evidence="3">The sequence shown here is derived from an EMBL/GenBank/DDBJ whole genome shotgun (WGS) entry which is preliminary data.</text>
</comment>
<dbReference type="RefSeq" id="WP_375557410.1">
    <property type="nucleotide sequence ID" value="NZ_JBBVGT010000002.1"/>
</dbReference>
<dbReference type="PROSITE" id="PS51257">
    <property type="entry name" value="PROKAR_LIPOPROTEIN"/>
    <property type="match status" value="1"/>
</dbReference>
<keyword evidence="4" id="KW-1185">Reference proteome</keyword>
<gene>
    <name evidence="3" type="ORF">WKR92_08530</name>
</gene>
<evidence type="ECO:0000256" key="1">
    <source>
        <dbReference type="SAM" id="MobiDB-lite"/>
    </source>
</evidence>
<dbReference type="PANTHER" id="PTHR23150:SF19">
    <property type="entry name" value="FORMYLGLYCINE-GENERATING ENZYME"/>
    <property type="match status" value="1"/>
</dbReference>
<reference evidence="3 4" key="1">
    <citation type="submission" date="2024-04" db="EMBL/GenBank/DDBJ databases">
        <title>Albibacterium profundi sp. nov., isolated from sediment of the Challenger Deep of Mariana Trench.</title>
        <authorList>
            <person name="Wang Y."/>
        </authorList>
    </citation>
    <scope>NUCLEOTIDE SEQUENCE [LARGE SCALE GENOMIC DNA]</scope>
    <source>
        <strain evidence="3 4">RHL897</strain>
    </source>
</reference>
<feature type="compositionally biased region" description="Basic and acidic residues" evidence="1">
    <location>
        <begin position="376"/>
        <end position="387"/>
    </location>
</feature>
<dbReference type="InterPro" id="IPR051043">
    <property type="entry name" value="Sulfatase_Mod_Factor_Kinase"/>
</dbReference>
<dbReference type="Proteomes" id="UP001580928">
    <property type="component" value="Unassembled WGS sequence"/>
</dbReference>
<sequence length="387" mass="42491">MIRARQAFLYLFVILLLIGCNQGAKKDGEQAGLQDSMEMTHDHAVAGHDHDQCVSDGMPSRAVAIANSTPVVKGLGSDNANMVYVSGGTFTMGSKEFTDSQPLHEVSLDGFWIDEHEVTNRQFSRFVQATGYQTVAERPLDPKDFPTVPLDLLVPGSAVFTPPGKQASLNDYTNWWAYVAGASWRQPEGPGSSIEGREDHPVVHIAYEDAEAYATWAGKRLPTEAEWEYAARSMNGNSKYYWGNTLKPGGDWVANIYQGNFPMTDSGADGYVGTAPVKSYQPNGLGIYDLDGNVWEWCSDFYRPDYYKASPAENPKGPSDSYDPAEPNMVKRVQRGGSFLCNDQYCERYIAGSRGKGEVSSASNNLGFRCVSDDPPPERIISEKNAG</sequence>
<evidence type="ECO:0000259" key="2">
    <source>
        <dbReference type="Pfam" id="PF03781"/>
    </source>
</evidence>
<dbReference type="PANTHER" id="PTHR23150">
    <property type="entry name" value="SULFATASE MODIFYING FACTOR 1, 2"/>
    <property type="match status" value="1"/>
</dbReference>
<protein>
    <submittedName>
        <fullName evidence="3">Formylglycine-generating enzyme family protein</fullName>
    </submittedName>
</protein>
<name>A0ABV5CEC7_9SPHI</name>
<dbReference type="EMBL" id="JBBVGT010000002">
    <property type="protein sequence ID" value="MFB5945879.1"/>
    <property type="molecule type" value="Genomic_DNA"/>
</dbReference>
<dbReference type="Gene3D" id="3.90.1580.10">
    <property type="entry name" value="paralog of FGE (formylglycine-generating enzyme)"/>
    <property type="match status" value="1"/>
</dbReference>
<evidence type="ECO:0000313" key="4">
    <source>
        <dbReference type="Proteomes" id="UP001580928"/>
    </source>
</evidence>
<feature type="region of interest" description="Disordered" evidence="1">
    <location>
        <begin position="354"/>
        <end position="387"/>
    </location>
</feature>
<proteinExistence type="predicted"/>
<organism evidence="3 4">
    <name type="scientific">Albibacterium profundi</name>
    <dbReference type="NCBI Taxonomy" id="3134906"/>
    <lineage>
        <taxon>Bacteria</taxon>
        <taxon>Pseudomonadati</taxon>
        <taxon>Bacteroidota</taxon>
        <taxon>Sphingobacteriia</taxon>
        <taxon>Sphingobacteriales</taxon>
        <taxon>Sphingobacteriaceae</taxon>
        <taxon>Albibacterium</taxon>
    </lineage>
</organism>
<dbReference type="InterPro" id="IPR016187">
    <property type="entry name" value="CTDL_fold"/>
</dbReference>
<feature type="domain" description="Sulfatase-modifying factor enzyme-like" evidence="2">
    <location>
        <begin position="79"/>
        <end position="371"/>
    </location>
</feature>
<dbReference type="InterPro" id="IPR005532">
    <property type="entry name" value="SUMF_dom"/>
</dbReference>
<accession>A0ABV5CEC7</accession>